<evidence type="ECO:0000313" key="5">
    <source>
        <dbReference type="Proteomes" id="UP000045706"/>
    </source>
</evidence>
<dbReference type="STRING" id="100787.A0A0G4MXH2"/>
<accession>A0A0G4MXH2</accession>
<keyword evidence="4" id="KW-1185">Reference proteome</keyword>
<proteinExistence type="predicted"/>
<protein>
    <submittedName>
        <fullName evidence="3">Uncharacterized protein</fullName>
    </submittedName>
</protein>
<dbReference type="AlphaFoldDB" id="A0A0G4MXH2"/>
<feature type="non-terminal residue" evidence="3">
    <location>
        <position position="87"/>
    </location>
</feature>
<evidence type="ECO:0000313" key="2">
    <source>
        <dbReference type="EMBL" id="CRK03561.1"/>
    </source>
</evidence>
<dbReference type="EMBL" id="CVQH01025679">
    <property type="protein sequence ID" value="CRK38819.1"/>
    <property type="molecule type" value="Genomic_DNA"/>
</dbReference>
<dbReference type="Proteomes" id="UP000044602">
    <property type="component" value="Unassembled WGS sequence"/>
</dbReference>
<evidence type="ECO:0000313" key="3">
    <source>
        <dbReference type="EMBL" id="CRK38819.1"/>
    </source>
</evidence>
<name>A0A0G4MXH2_VERLO</name>
<gene>
    <name evidence="3" type="ORF">BN1708_020568</name>
    <name evidence="2" type="ORF">BN1723_020890</name>
</gene>
<dbReference type="EMBL" id="CVQI01000926">
    <property type="protein sequence ID" value="CRK03561.1"/>
    <property type="molecule type" value="Genomic_DNA"/>
</dbReference>
<feature type="non-terminal residue" evidence="3">
    <location>
        <position position="1"/>
    </location>
</feature>
<organism evidence="3 4">
    <name type="scientific">Verticillium longisporum</name>
    <name type="common">Verticillium dahliae var. longisporum</name>
    <dbReference type="NCBI Taxonomy" id="100787"/>
    <lineage>
        <taxon>Eukaryota</taxon>
        <taxon>Fungi</taxon>
        <taxon>Dikarya</taxon>
        <taxon>Ascomycota</taxon>
        <taxon>Pezizomycotina</taxon>
        <taxon>Sordariomycetes</taxon>
        <taxon>Hypocreomycetidae</taxon>
        <taxon>Glomerellales</taxon>
        <taxon>Plectosphaerellaceae</taxon>
        <taxon>Verticillium</taxon>
    </lineage>
</organism>
<evidence type="ECO:0000313" key="4">
    <source>
        <dbReference type="Proteomes" id="UP000044602"/>
    </source>
</evidence>
<dbReference type="Proteomes" id="UP000045706">
    <property type="component" value="Unassembled WGS sequence"/>
</dbReference>
<sequence>NYQSIGRTNTRRHIRASPSTGSAVTTVLETDEEDHDVTSRLREMRISAAPDIAEEAETADVPVIVAQEVMDDASPPASPPENDRTIV</sequence>
<reference evidence="4 5" key="1">
    <citation type="submission" date="2015-05" db="EMBL/GenBank/DDBJ databases">
        <authorList>
            <person name="Fogelqvist Johan"/>
        </authorList>
    </citation>
    <scope>NUCLEOTIDE SEQUENCE [LARGE SCALE GENOMIC DNA]</scope>
    <source>
        <strain evidence="3">VL1</strain>
        <strain evidence="2">VL2</strain>
    </source>
</reference>
<feature type="region of interest" description="Disordered" evidence="1">
    <location>
        <begin position="1"/>
        <end position="23"/>
    </location>
</feature>
<evidence type="ECO:0000256" key="1">
    <source>
        <dbReference type="SAM" id="MobiDB-lite"/>
    </source>
</evidence>